<dbReference type="PANTHER" id="PTHR43611">
    <property type="entry name" value="ALPHA-D-GLUCOSE 1-PHOSPHATE PHOSPHATASE"/>
    <property type="match status" value="1"/>
</dbReference>
<dbReference type="InterPro" id="IPR023214">
    <property type="entry name" value="HAD_sf"/>
</dbReference>
<reference evidence="1 2" key="1">
    <citation type="submission" date="2019-12" db="EMBL/GenBank/DDBJ databases">
        <title>Genomic-based taxomic classification of the family Erythrobacteraceae.</title>
        <authorList>
            <person name="Xu L."/>
        </authorList>
    </citation>
    <scope>NUCLEOTIDE SEQUENCE [LARGE SCALE GENOMIC DNA]</scope>
    <source>
        <strain evidence="1 2">MCCC 1K02066</strain>
    </source>
</reference>
<dbReference type="PRINTS" id="PR00413">
    <property type="entry name" value="HADHALOGNASE"/>
</dbReference>
<dbReference type="Proteomes" id="UP000469159">
    <property type="component" value="Unassembled WGS sequence"/>
</dbReference>
<dbReference type="InterPro" id="IPR006439">
    <property type="entry name" value="HAD-SF_hydro_IA"/>
</dbReference>
<dbReference type="EMBL" id="WTYK01000001">
    <property type="protein sequence ID" value="MXP40586.1"/>
    <property type="molecule type" value="Genomic_DNA"/>
</dbReference>
<protein>
    <submittedName>
        <fullName evidence="1">HAD-IA family hydrolase</fullName>
    </submittedName>
</protein>
<dbReference type="NCBIfam" id="TIGR01509">
    <property type="entry name" value="HAD-SF-IA-v3"/>
    <property type="match status" value="1"/>
</dbReference>
<dbReference type="SFLD" id="SFLDS00003">
    <property type="entry name" value="Haloacid_Dehalogenase"/>
    <property type="match status" value="1"/>
</dbReference>
<keyword evidence="2" id="KW-1185">Reference proteome</keyword>
<proteinExistence type="predicted"/>
<dbReference type="Pfam" id="PF00702">
    <property type="entry name" value="Hydrolase"/>
    <property type="match status" value="1"/>
</dbReference>
<name>A0A6I4UQ78_9SPHN</name>
<evidence type="ECO:0000313" key="1">
    <source>
        <dbReference type="EMBL" id="MXP40586.1"/>
    </source>
</evidence>
<dbReference type="Gene3D" id="3.40.50.1000">
    <property type="entry name" value="HAD superfamily/HAD-like"/>
    <property type="match status" value="1"/>
</dbReference>
<gene>
    <name evidence="1" type="ORF">GRI75_02850</name>
</gene>
<accession>A0A6I4UQ78</accession>
<evidence type="ECO:0000313" key="2">
    <source>
        <dbReference type="Proteomes" id="UP000469159"/>
    </source>
</evidence>
<organism evidence="1 2">
    <name type="scientific">Croceibacterium soli</name>
    <dbReference type="NCBI Taxonomy" id="1739690"/>
    <lineage>
        <taxon>Bacteria</taxon>
        <taxon>Pseudomonadati</taxon>
        <taxon>Pseudomonadota</taxon>
        <taxon>Alphaproteobacteria</taxon>
        <taxon>Sphingomonadales</taxon>
        <taxon>Erythrobacteraceae</taxon>
        <taxon>Croceibacterium</taxon>
    </lineage>
</organism>
<dbReference type="SFLD" id="SFLDG01129">
    <property type="entry name" value="C1.5:_HAD__Beta-PGM__Phosphata"/>
    <property type="match status" value="1"/>
</dbReference>
<dbReference type="InterPro" id="IPR036412">
    <property type="entry name" value="HAD-like_sf"/>
</dbReference>
<dbReference type="SUPFAM" id="SSF56784">
    <property type="entry name" value="HAD-like"/>
    <property type="match status" value="1"/>
</dbReference>
<dbReference type="OrthoDB" id="9807742at2"/>
<keyword evidence="1" id="KW-0378">Hydrolase</keyword>
<sequence>MSESPSAVVFDIGRVLFDWNLRYLFEKLIDKPEQLDWFLAHVLTEEWHYQTDAGRPLDEMVPELSARFPDHAHLVEAYRTRFNETVDRPILGTHALVRRVADAGLPLYALTNFGAEFFAGFRPTEPIFELFADIVVSGEECVAKPDPRIYEICERRFGRAPQDLFFIDDNAANVAAARERGWHAHLFEGAEGLEAELVRRGLLAADDSRAPQDVDDSACPR</sequence>
<dbReference type="AlphaFoldDB" id="A0A6I4UQ78"/>
<dbReference type="RefSeq" id="WP_160745402.1">
    <property type="nucleotide sequence ID" value="NZ_WTYK01000001.1"/>
</dbReference>
<comment type="caution">
    <text evidence="1">The sequence shown here is derived from an EMBL/GenBank/DDBJ whole genome shotgun (WGS) entry which is preliminary data.</text>
</comment>
<dbReference type="GO" id="GO:0016787">
    <property type="term" value="F:hydrolase activity"/>
    <property type="evidence" value="ECO:0007669"/>
    <property type="project" value="UniProtKB-KW"/>
</dbReference>
<dbReference type="PANTHER" id="PTHR43611:SF3">
    <property type="entry name" value="FLAVIN MONONUCLEOTIDE HYDROLASE 1, CHLOROPLATIC"/>
    <property type="match status" value="1"/>
</dbReference>